<feature type="chain" id="PRO_5043746908" description="Secreted protein" evidence="1">
    <location>
        <begin position="21"/>
        <end position="103"/>
    </location>
</feature>
<dbReference type="EMBL" id="JBANMG010000010">
    <property type="protein sequence ID" value="KAK6948097.1"/>
    <property type="molecule type" value="Genomic_DNA"/>
</dbReference>
<name>A0AAX6M6W3_9PEZI</name>
<proteinExistence type="predicted"/>
<sequence>MFISVTRVCLVGLLLLRLRAKKNFWVREWGKTGKQENVRATISTAQPIHDETDKAKIGGTPHMSQWFQGGKVHGSIQQSDMKEVWWFLFVPEEDLLDKDGMNG</sequence>
<keyword evidence="1" id="KW-0732">Signal</keyword>
<gene>
    <name evidence="2" type="ORF">Daesc_009861</name>
</gene>
<feature type="signal peptide" evidence="1">
    <location>
        <begin position="1"/>
        <end position="20"/>
    </location>
</feature>
<protein>
    <recommendedName>
        <fullName evidence="4">Secreted protein</fullName>
    </recommendedName>
</protein>
<evidence type="ECO:0000256" key="1">
    <source>
        <dbReference type="SAM" id="SignalP"/>
    </source>
</evidence>
<comment type="caution">
    <text evidence="2">The sequence shown here is derived from an EMBL/GenBank/DDBJ whole genome shotgun (WGS) entry which is preliminary data.</text>
</comment>
<organism evidence="2 3">
    <name type="scientific">Daldinia eschscholtzii</name>
    <dbReference type="NCBI Taxonomy" id="292717"/>
    <lineage>
        <taxon>Eukaryota</taxon>
        <taxon>Fungi</taxon>
        <taxon>Dikarya</taxon>
        <taxon>Ascomycota</taxon>
        <taxon>Pezizomycotina</taxon>
        <taxon>Sordariomycetes</taxon>
        <taxon>Xylariomycetidae</taxon>
        <taxon>Xylariales</taxon>
        <taxon>Hypoxylaceae</taxon>
        <taxon>Daldinia</taxon>
    </lineage>
</organism>
<evidence type="ECO:0000313" key="2">
    <source>
        <dbReference type="EMBL" id="KAK6948097.1"/>
    </source>
</evidence>
<accession>A0AAX6M6W3</accession>
<evidence type="ECO:0000313" key="3">
    <source>
        <dbReference type="Proteomes" id="UP001369815"/>
    </source>
</evidence>
<dbReference type="AlphaFoldDB" id="A0AAX6M6W3"/>
<dbReference type="Proteomes" id="UP001369815">
    <property type="component" value="Unassembled WGS sequence"/>
</dbReference>
<reference evidence="2 3" key="1">
    <citation type="journal article" date="2024" name="Front Chem Biol">
        <title>Unveiling the potential of Daldinia eschscholtzii MFLUCC 19-0629 through bioactivity and bioinformatics studies for enhanced sustainable agriculture production.</title>
        <authorList>
            <person name="Brooks S."/>
            <person name="Weaver J.A."/>
            <person name="Klomchit A."/>
            <person name="Alharthi S.A."/>
            <person name="Onlamun T."/>
            <person name="Nurani R."/>
            <person name="Vong T.K."/>
            <person name="Alberti F."/>
            <person name="Greco C."/>
        </authorList>
    </citation>
    <scope>NUCLEOTIDE SEQUENCE [LARGE SCALE GENOMIC DNA]</scope>
    <source>
        <strain evidence="2">MFLUCC 19-0629</strain>
    </source>
</reference>
<evidence type="ECO:0008006" key="4">
    <source>
        <dbReference type="Google" id="ProtNLM"/>
    </source>
</evidence>
<keyword evidence="3" id="KW-1185">Reference proteome</keyword>